<proteinExistence type="inferred from homology"/>
<dbReference type="Pfam" id="PF25944">
    <property type="entry name" value="Beta-barrel_RND"/>
    <property type="match status" value="1"/>
</dbReference>
<accession>A0ABQ2NL80</accession>
<comment type="subcellular location">
    <subcellularLocation>
        <location evidence="1">Cell envelope</location>
    </subcellularLocation>
</comment>
<evidence type="ECO:0000259" key="7">
    <source>
        <dbReference type="Pfam" id="PF25967"/>
    </source>
</evidence>
<dbReference type="NCBIfam" id="TIGR01730">
    <property type="entry name" value="RND_mfp"/>
    <property type="match status" value="1"/>
</dbReference>
<evidence type="ECO:0000313" key="8">
    <source>
        <dbReference type="EMBL" id="GGP04881.1"/>
    </source>
</evidence>
<feature type="signal peptide" evidence="4">
    <location>
        <begin position="1"/>
        <end position="20"/>
    </location>
</feature>
<keyword evidence="9" id="KW-1185">Reference proteome</keyword>
<dbReference type="Gene3D" id="2.40.30.170">
    <property type="match status" value="1"/>
</dbReference>
<feature type="domain" description="Multidrug resistance protein MdtA-like barrel-sandwich hybrid" evidence="5">
    <location>
        <begin position="59"/>
        <end position="179"/>
    </location>
</feature>
<evidence type="ECO:0000256" key="3">
    <source>
        <dbReference type="SAM" id="Coils"/>
    </source>
</evidence>
<evidence type="ECO:0000256" key="2">
    <source>
        <dbReference type="ARBA" id="ARBA00009477"/>
    </source>
</evidence>
<dbReference type="Pfam" id="PF25917">
    <property type="entry name" value="BSH_RND"/>
    <property type="match status" value="1"/>
</dbReference>
<dbReference type="InterPro" id="IPR006143">
    <property type="entry name" value="RND_pump_MFP"/>
</dbReference>
<evidence type="ECO:0000259" key="6">
    <source>
        <dbReference type="Pfam" id="PF25944"/>
    </source>
</evidence>
<gene>
    <name evidence="8" type="ORF">GCM10010992_18860</name>
</gene>
<dbReference type="SUPFAM" id="SSF111369">
    <property type="entry name" value="HlyD-like secretion proteins"/>
    <property type="match status" value="1"/>
</dbReference>
<feature type="chain" id="PRO_5045590667" evidence="4">
    <location>
        <begin position="21"/>
        <end position="362"/>
    </location>
</feature>
<reference evidence="9" key="1">
    <citation type="journal article" date="2019" name="Int. J. Syst. Evol. Microbiol.">
        <title>The Global Catalogue of Microorganisms (GCM) 10K type strain sequencing project: providing services to taxonomists for standard genome sequencing and annotation.</title>
        <authorList>
            <consortium name="The Broad Institute Genomics Platform"/>
            <consortium name="The Broad Institute Genome Sequencing Center for Infectious Disease"/>
            <person name="Wu L."/>
            <person name="Ma J."/>
        </authorList>
    </citation>
    <scope>NUCLEOTIDE SEQUENCE [LARGE SCALE GENOMIC DNA]</scope>
    <source>
        <strain evidence="9">CGMCC 1.7656</strain>
    </source>
</reference>
<comment type="caution">
    <text evidence="8">The sequence shown here is derived from an EMBL/GenBank/DDBJ whole genome shotgun (WGS) entry which is preliminary data.</text>
</comment>
<evidence type="ECO:0000259" key="5">
    <source>
        <dbReference type="Pfam" id="PF25917"/>
    </source>
</evidence>
<evidence type="ECO:0000256" key="4">
    <source>
        <dbReference type="SAM" id="SignalP"/>
    </source>
</evidence>
<dbReference type="Gene3D" id="2.40.420.20">
    <property type="match status" value="1"/>
</dbReference>
<dbReference type="Gene3D" id="1.10.287.470">
    <property type="entry name" value="Helix hairpin bin"/>
    <property type="match status" value="1"/>
</dbReference>
<evidence type="ECO:0000256" key="1">
    <source>
        <dbReference type="ARBA" id="ARBA00004196"/>
    </source>
</evidence>
<dbReference type="Pfam" id="PF25967">
    <property type="entry name" value="RND-MFP_C"/>
    <property type="match status" value="1"/>
</dbReference>
<sequence>MMIKKLASLASLMIVLLALSCSEKKEEKIGNTVYPVTTPYKTNTEITKDYVAQIQSAKNIEIRAQEKGFLQKIYIDEGQFVRAGQPMFQIMPQILQAEVMKAKAEVDQSLIELENATKLSTNNVVSRNEQRMAKAKLDAARAELKLAQTKLSFTTIRAPFSGIINRIPLKLGSLVDEGELLTSLSDNSGIYAYFNLSEPEYLNYQTHLAERGDQQVALVMANGELFPEKGVIQNIEGEFDNETGNIAFRAKFPNPNQLLRNGETGKIKMRIPLYNVLEIPQKSTYEIQDKKYVFVVDKNGVTKSREITVAQELEDIYIIASGLQANEKFLVDGIQKVKDNQKVNVKMQNPEVVMKNLKFKAN</sequence>
<dbReference type="PANTHER" id="PTHR30158">
    <property type="entry name" value="ACRA/E-RELATED COMPONENT OF DRUG EFFLUX TRANSPORTER"/>
    <property type="match status" value="1"/>
</dbReference>
<dbReference type="EMBL" id="BMLV01000004">
    <property type="protein sequence ID" value="GGP04881.1"/>
    <property type="molecule type" value="Genomic_DNA"/>
</dbReference>
<feature type="domain" description="Multidrug resistance protein MdtA-like C-terminal permuted SH3" evidence="7">
    <location>
        <begin position="275"/>
        <end position="336"/>
    </location>
</feature>
<dbReference type="Proteomes" id="UP000620064">
    <property type="component" value="Unassembled WGS sequence"/>
</dbReference>
<keyword evidence="4" id="KW-0732">Signal</keyword>
<evidence type="ECO:0000313" key="9">
    <source>
        <dbReference type="Proteomes" id="UP000620064"/>
    </source>
</evidence>
<protein>
    <submittedName>
        <fullName evidence="8">Hemolysin D</fullName>
    </submittedName>
</protein>
<dbReference type="InterPro" id="IPR058626">
    <property type="entry name" value="MdtA-like_b-barrel"/>
</dbReference>
<dbReference type="Gene3D" id="2.40.50.100">
    <property type="match status" value="1"/>
</dbReference>
<organism evidence="8 9">
    <name type="scientific">Cloacibacterium rupense</name>
    <dbReference type="NCBI Taxonomy" id="517423"/>
    <lineage>
        <taxon>Bacteria</taxon>
        <taxon>Pseudomonadati</taxon>
        <taxon>Bacteroidota</taxon>
        <taxon>Flavobacteriia</taxon>
        <taxon>Flavobacteriales</taxon>
        <taxon>Weeksellaceae</taxon>
    </lineage>
</organism>
<keyword evidence="3" id="KW-0175">Coiled coil</keyword>
<dbReference type="InterPro" id="IPR058627">
    <property type="entry name" value="MdtA-like_C"/>
</dbReference>
<feature type="coiled-coil region" evidence="3">
    <location>
        <begin position="99"/>
        <end position="150"/>
    </location>
</feature>
<dbReference type="RefSeq" id="WP_373283791.1">
    <property type="nucleotide sequence ID" value="NZ_BMLV01000004.1"/>
</dbReference>
<dbReference type="InterPro" id="IPR058625">
    <property type="entry name" value="MdtA-like_BSH"/>
</dbReference>
<dbReference type="PROSITE" id="PS51257">
    <property type="entry name" value="PROKAR_LIPOPROTEIN"/>
    <property type="match status" value="1"/>
</dbReference>
<comment type="similarity">
    <text evidence="2">Belongs to the membrane fusion protein (MFP) (TC 8.A.1) family.</text>
</comment>
<name>A0ABQ2NL80_9FLAO</name>
<feature type="domain" description="Multidrug resistance protein MdtA-like beta-barrel" evidence="6">
    <location>
        <begin position="190"/>
        <end position="270"/>
    </location>
</feature>
<dbReference type="PANTHER" id="PTHR30158:SF23">
    <property type="entry name" value="MULTIDRUG RESISTANCE PROTEIN MEXA"/>
    <property type="match status" value="1"/>
</dbReference>